<dbReference type="GO" id="GO:0005737">
    <property type="term" value="C:cytoplasm"/>
    <property type="evidence" value="ECO:0007669"/>
    <property type="project" value="UniProtKB-SubCell"/>
</dbReference>
<comment type="caution">
    <text evidence="8">The sequence shown here is derived from an EMBL/GenBank/DDBJ whole genome shotgun (WGS) entry which is preliminary data.</text>
</comment>
<dbReference type="Proteomes" id="UP000318521">
    <property type="component" value="Unassembled WGS sequence"/>
</dbReference>
<dbReference type="GO" id="GO:0008360">
    <property type="term" value="P:regulation of cell shape"/>
    <property type="evidence" value="ECO:0007669"/>
    <property type="project" value="UniProtKB-UniRule"/>
</dbReference>
<feature type="binding site" evidence="7">
    <location>
        <begin position="15"/>
        <end position="17"/>
    </location>
    <ligand>
        <name>ATP</name>
        <dbReference type="ChEBI" id="CHEBI:30616"/>
    </ligand>
</feature>
<evidence type="ECO:0000256" key="6">
    <source>
        <dbReference type="ARBA" id="ARBA00067319"/>
    </source>
</evidence>
<dbReference type="NCBIfam" id="NF010539">
    <property type="entry name" value="PRK13927.1"/>
    <property type="match status" value="1"/>
</dbReference>
<dbReference type="PRINTS" id="PR01652">
    <property type="entry name" value="SHAPEPROTEIN"/>
</dbReference>
<sequence>MFGGFSRDIGIDLGTANTLVYTKGKGIVLREPSVVALRTDTNSIEAVGNDAKNMIGRTPGNIVAIRPMKDGVIADFDTTATMLKYFIRQAQKNRSLFTRKPSVMVCVPSGITAVEKRAVEDATKQAGAKEAYTLEEPFAAAIGADLPVWEPTGSMVVDIGGGTTEVAIISLGGIVTSQSIRVAGDEMDDAIIQYVKKTYSLMIGERTAETLKLEIGSASAPEEVDEMDIRGRDLVSGLPKTITVTAEEISKALSDTVTTIIEAVKNTLEQSPPELAADIMDRGIVLTGGGALLRNLDRLLSDETNMPVIVAEDPLDCVAIGTGRALENLHLFRSKAGITSRSDRKS</sequence>
<dbReference type="EMBL" id="VLXZ01000007">
    <property type="protein sequence ID" value="TSB46232.1"/>
    <property type="molecule type" value="Genomic_DNA"/>
</dbReference>
<evidence type="ECO:0000256" key="2">
    <source>
        <dbReference type="ARBA" id="ARBA00022741"/>
    </source>
</evidence>
<dbReference type="NCBIfam" id="TIGR00904">
    <property type="entry name" value="mreB"/>
    <property type="match status" value="1"/>
</dbReference>
<evidence type="ECO:0000313" key="8">
    <source>
        <dbReference type="EMBL" id="TSB46232.1"/>
    </source>
</evidence>
<comment type="subunit">
    <text evidence="7">Forms polymers.</text>
</comment>
<accession>A0A553ZXR1</accession>
<evidence type="ECO:0000256" key="5">
    <source>
        <dbReference type="ARBA" id="ARBA00023458"/>
    </source>
</evidence>
<keyword evidence="9" id="KW-1185">Reference proteome</keyword>
<comment type="subcellular location">
    <subcellularLocation>
        <location evidence="7">Cytoplasm</location>
    </subcellularLocation>
    <text evidence="7">Membrane-associated.</text>
</comment>
<evidence type="ECO:0000313" key="9">
    <source>
        <dbReference type="Proteomes" id="UP000318521"/>
    </source>
</evidence>
<dbReference type="RefSeq" id="WP_143849126.1">
    <property type="nucleotide sequence ID" value="NZ_VLXZ01000007.1"/>
</dbReference>
<dbReference type="OrthoDB" id="9768127at2"/>
<dbReference type="InterPro" id="IPR004753">
    <property type="entry name" value="MreB"/>
</dbReference>
<feature type="binding site" evidence="7">
    <location>
        <begin position="161"/>
        <end position="163"/>
    </location>
    <ligand>
        <name>ATP</name>
        <dbReference type="ChEBI" id="CHEBI:30616"/>
    </ligand>
</feature>
<evidence type="ECO:0000256" key="7">
    <source>
        <dbReference type="HAMAP-Rule" id="MF_02207"/>
    </source>
</evidence>
<dbReference type="GO" id="GO:0000902">
    <property type="term" value="P:cell morphogenesis"/>
    <property type="evidence" value="ECO:0007669"/>
    <property type="project" value="InterPro"/>
</dbReference>
<keyword evidence="3 7" id="KW-0067">ATP-binding</keyword>
<proteinExistence type="inferred from homology"/>
<organism evidence="8 9">
    <name type="scientific">Alkalicoccobacillus porphyridii</name>
    <dbReference type="NCBI Taxonomy" id="2597270"/>
    <lineage>
        <taxon>Bacteria</taxon>
        <taxon>Bacillati</taxon>
        <taxon>Bacillota</taxon>
        <taxon>Bacilli</taxon>
        <taxon>Bacillales</taxon>
        <taxon>Bacillaceae</taxon>
        <taxon>Alkalicoccobacillus</taxon>
    </lineage>
</organism>
<dbReference type="PANTHER" id="PTHR42749:SF1">
    <property type="entry name" value="CELL SHAPE-DETERMINING PROTEIN MREB"/>
    <property type="match status" value="1"/>
</dbReference>
<dbReference type="InterPro" id="IPR056546">
    <property type="entry name" value="MreB_MamK-like"/>
</dbReference>
<dbReference type="GO" id="GO:0005524">
    <property type="term" value="F:ATP binding"/>
    <property type="evidence" value="ECO:0007669"/>
    <property type="project" value="UniProtKB-KW"/>
</dbReference>
<evidence type="ECO:0000256" key="4">
    <source>
        <dbReference type="ARBA" id="ARBA00022960"/>
    </source>
</evidence>
<evidence type="ECO:0000256" key="3">
    <source>
        <dbReference type="ARBA" id="ARBA00022840"/>
    </source>
</evidence>
<dbReference type="AlphaFoldDB" id="A0A553ZXR1"/>
<dbReference type="Pfam" id="PF06723">
    <property type="entry name" value="MreB_Mbl"/>
    <property type="match status" value="1"/>
</dbReference>
<name>A0A553ZXR1_9BACI</name>
<gene>
    <name evidence="7" type="primary">mreB</name>
    <name evidence="8" type="ORF">FN960_12795</name>
</gene>
<keyword evidence="2 7" id="KW-0547">Nucleotide-binding</keyword>
<dbReference type="Gene3D" id="3.30.420.40">
    <property type="match status" value="3"/>
</dbReference>
<feature type="binding site" evidence="7">
    <location>
        <begin position="209"/>
        <end position="212"/>
    </location>
    <ligand>
        <name>ATP</name>
        <dbReference type="ChEBI" id="CHEBI:30616"/>
    </ligand>
</feature>
<dbReference type="PANTHER" id="PTHR42749">
    <property type="entry name" value="CELL SHAPE-DETERMINING PROTEIN MREB"/>
    <property type="match status" value="1"/>
</dbReference>
<dbReference type="CDD" id="cd10225">
    <property type="entry name" value="ASKHA_NBD_MreB-like"/>
    <property type="match status" value="1"/>
</dbReference>
<feature type="binding site" evidence="7">
    <location>
        <begin position="289"/>
        <end position="292"/>
    </location>
    <ligand>
        <name>ATP</name>
        <dbReference type="ChEBI" id="CHEBI:30616"/>
    </ligand>
</feature>
<keyword evidence="1 7" id="KW-0963">Cytoplasm</keyword>
<dbReference type="InterPro" id="IPR043129">
    <property type="entry name" value="ATPase_NBD"/>
</dbReference>
<protein>
    <recommendedName>
        <fullName evidence="6 7">Cell shape-determining protein MreB</fullName>
    </recommendedName>
</protein>
<reference evidence="8 9" key="1">
    <citation type="submission" date="2019-07" db="EMBL/GenBank/DDBJ databases">
        <authorList>
            <person name="Park Y.J."/>
            <person name="Jeong S.E."/>
            <person name="Jung H.S."/>
        </authorList>
    </citation>
    <scope>NUCLEOTIDE SEQUENCE [LARGE SCALE GENOMIC DNA]</scope>
    <source>
        <strain evidence="9">P16(2019)</strain>
    </source>
</reference>
<comment type="similarity">
    <text evidence="5 7">Belongs to the FtsA/MreB family.</text>
</comment>
<comment type="function">
    <text evidence="7">Forms membrane-associated dynamic filaments that are essential for cell shape determination. Acts by regulating cell wall synthesis and cell elongation, and thus cell shape. A feedback loop between cell geometry and MreB localization may maintain elongated cell shape by targeting cell wall growth to regions of negative cell wall curvature.</text>
</comment>
<dbReference type="FunFam" id="3.30.420.40:FF:000016">
    <property type="entry name" value="Rod shape-determining protein mreB"/>
    <property type="match status" value="1"/>
</dbReference>
<evidence type="ECO:0000256" key="1">
    <source>
        <dbReference type="ARBA" id="ARBA00022490"/>
    </source>
</evidence>
<keyword evidence="4 7" id="KW-0133">Cell shape</keyword>
<dbReference type="HAMAP" id="MF_02207">
    <property type="entry name" value="MreB"/>
    <property type="match status" value="1"/>
</dbReference>
<dbReference type="SUPFAM" id="SSF53067">
    <property type="entry name" value="Actin-like ATPase domain"/>
    <property type="match status" value="2"/>
</dbReference>